<dbReference type="AlphaFoldDB" id="A0A6A6Y9F8"/>
<dbReference type="RefSeq" id="XP_033572415.1">
    <property type="nucleotide sequence ID" value="XM_033725904.1"/>
</dbReference>
<dbReference type="Proteomes" id="UP000504636">
    <property type="component" value="Unplaced"/>
</dbReference>
<sequence length="179" mass="20861">MIQRLKALRESTSGPMTMDFEDEDATVVPWMIEFLYRGSITNQLCRSCSESSTTIANIRKNLDSLDSIEKLFRLWTLAFRLKFPKLQNETIRLLCLKLGFYPSADKCEDARIDEAIEWANENASAPLSNFITRVFWDRVPLKLWKQPPYNTLPLVAVVNEMKGILEKKPFDIRDFYVEE</sequence>
<proteinExistence type="predicted"/>
<dbReference type="EMBL" id="MU003709">
    <property type="protein sequence ID" value="KAF2805451.1"/>
    <property type="molecule type" value="Genomic_DNA"/>
</dbReference>
<keyword evidence="2" id="KW-1185">Reference proteome</keyword>
<protein>
    <recommendedName>
        <fullName evidence="4">BTB domain-containing protein</fullName>
    </recommendedName>
</protein>
<dbReference type="GeneID" id="54466797"/>
<evidence type="ECO:0000313" key="2">
    <source>
        <dbReference type="Proteomes" id="UP000504636"/>
    </source>
</evidence>
<evidence type="ECO:0000313" key="3">
    <source>
        <dbReference type="RefSeq" id="XP_033572415.1"/>
    </source>
</evidence>
<evidence type="ECO:0000313" key="1">
    <source>
        <dbReference type="EMBL" id="KAF2805451.1"/>
    </source>
</evidence>
<organism evidence="1">
    <name type="scientific">Mytilinidion resinicola</name>
    <dbReference type="NCBI Taxonomy" id="574789"/>
    <lineage>
        <taxon>Eukaryota</taxon>
        <taxon>Fungi</taxon>
        <taxon>Dikarya</taxon>
        <taxon>Ascomycota</taxon>
        <taxon>Pezizomycotina</taxon>
        <taxon>Dothideomycetes</taxon>
        <taxon>Pleosporomycetidae</taxon>
        <taxon>Mytilinidiales</taxon>
        <taxon>Mytilinidiaceae</taxon>
        <taxon>Mytilinidion</taxon>
    </lineage>
</organism>
<reference evidence="3" key="2">
    <citation type="submission" date="2020-04" db="EMBL/GenBank/DDBJ databases">
        <authorList>
            <consortium name="NCBI Genome Project"/>
        </authorList>
    </citation>
    <scope>NUCLEOTIDE SEQUENCE</scope>
    <source>
        <strain evidence="3">CBS 304.34</strain>
    </source>
</reference>
<reference evidence="3" key="3">
    <citation type="submission" date="2025-04" db="UniProtKB">
        <authorList>
            <consortium name="RefSeq"/>
        </authorList>
    </citation>
    <scope>IDENTIFICATION</scope>
    <source>
        <strain evidence="3">CBS 304.34</strain>
    </source>
</reference>
<name>A0A6A6Y9F8_9PEZI</name>
<gene>
    <name evidence="1 3" type="ORF">BDZ99DRAFT_524424</name>
</gene>
<reference evidence="1 3" key="1">
    <citation type="journal article" date="2020" name="Stud. Mycol.">
        <title>101 Dothideomycetes genomes: a test case for predicting lifestyles and emergence of pathogens.</title>
        <authorList>
            <person name="Haridas S."/>
            <person name="Albert R."/>
            <person name="Binder M."/>
            <person name="Bloem J."/>
            <person name="Labutti K."/>
            <person name="Salamov A."/>
            <person name="Andreopoulos B."/>
            <person name="Baker S."/>
            <person name="Barry K."/>
            <person name="Bills G."/>
            <person name="Bluhm B."/>
            <person name="Cannon C."/>
            <person name="Castanera R."/>
            <person name="Culley D."/>
            <person name="Daum C."/>
            <person name="Ezra D."/>
            <person name="Gonzalez J."/>
            <person name="Henrissat B."/>
            <person name="Kuo A."/>
            <person name="Liang C."/>
            <person name="Lipzen A."/>
            <person name="Lutzoni F."/>
            <person name="Magnuson J."/>
            <person name="Mondo S."/>
            <person name="Nolan M."/>
            <person name="Ohm R."/>
            <person name="Pangilinan J."/>
            <person name="Park H.-J."/>
            <person name="Ramirez L."/>
            <person name="Alfaro M."/>
            <person name="Sun H."/>
            <person name="Tritt A."/>
            <person name="Yoshinaga Y."/>
            <person name="Zwiers L.-H."/>
            <person name="Turgeon B."/>
            <person name="Goodwin S."/>
            <person name="Spatafora J."/>
            <person name="Crous P."/>
            <person name="Grigoriev I."/>
        </authorList>
    </citation>
    <scope>NUCLEOTIDE SEQUENCE</scope>
    <source>
        <strain evidence="1 3">CBS 304.34</strain>
    </source>
</reference>
<accession>A0A6A6Y9F8</accession>
<evidence type="ECO:0008006" key="4">
    <source>
        <dbReference type="Google" id="ProtNLM"/>
    </source>
</evidence>